<gene>
    <name evidence="1" type="ORF">EYH37_01415</name>
</gene>
<dbReference type="PANTHER" id="PTHR30189">
    <property type="entry name" value="LPS-ASSEMBLY PROTEIN"/>
    <property type="match status" value="1"/>
</dbReference>
<organism evidence="1 2">
    <name type="scientific">Aquifex aeolicus</name>
    <dbReference type="NCBI Taxonomy" id="63363"/>
    <lineage>
        <taxon>Bacteria</taxon>
        <taxon>Pseudomonadati</taxon>
        <taxon>Aquificota</taxon>
        <taxon>Aquificia</taxon>
        <taxon>Aquificales</taxon>
        <taxon>Aquificaceae</taxon>
        <taxon>Aquifex</taxon>
    </lineage>
</organism>
<evidence type="ECO:0000313" key="2">
    <source>
        <dbReference type="Proteomes" id="UP000606463"/>
    </source>
</evidence>
<reference evidence="1" key="1">
    <citation type="journal article" date="2020" name="ISME J.">
        <title>Gammaproteobacteria mediating utilization of methyl-, sulfur- and petroleum organic compounds in deep ocean hydrothermal plumes.</title>
        <authorList>
            <person name="Zhou Z."/>
            <person name="Liu Y."/>
            <person name="Pan J."/>
            <person name="Cron B.R."/>
            <person name="Toner B.M."/>
            <person name="Anantharaman K."/>
            <person name="Breier J.A."/>
            <person name="Dick G.J."/>
            <person name="Li M."/>
        </authorList>
    </citation>
    <scope>NUCLEOTIDE SEQUENCE</scope>
    <source>
        <strain evidence="1">SZUA-1501</strain>
    </source>
</reference>
<dbReference type="Proteomes" id="UP000606463">
    <property type="component" value="Unassembled WGS sequence"/>
</dbReference>
<dbReference type="GO" id="GO:0009279">
    <property type="term" value="C:cell outer membrane"/>
    <property type="evidence" value="ECO:0007669"/>
    <property type="project" value="TreeGrafter"/>
</dbReference>
<protein>
    <submittedName>
        <fullName evidence="1">LPS-assembly protein LptD</fullName>
    </submittedName>
</protein>
<sequence length="680" mass="81396">MGLKIKLKLLMHRRLFLLLLSLSLTYAKLLYLDAEKVEKEENNFIAEGNVNLSFGKFFLKTRRINYIKNQEKLIAEGEVFLTDKKEVFLHAKRVVYHLKTKVVELYRVEGKVKDGFFKSDFLRLKGNLYIFRNFCASKCEDYQAELCAKKFIYNSTQGEGTAHNALLKVENVPIFYTPYYSFLTKRKSGFLSPLIGIDSYGGFLYRQPYFWAIDPYSDLTVTADYRSVGMKGIGLHFRKYFSPNFYLESLNEYYYDSSEFSLWWEGRDFYRKNRFLLYGWGYKGKLQFGWDLPSDLDYYYDIFFFDKGKRYKSFAKSYVNYSVEDHQFILNLSGKYFYNLSTGDRSADLLILPDVYFYLKPIRLGKEFSLDLTSELTNFYQYNKNLFRWRIETNFKWRHIFGKTPLTFYFKPYYVYYSSGRYGNKRQVTGFDLKLKSLLYDYDLVRASHWKVFSSFEWVYEFSPFEEKKTPNYDYFDRFSKKNMVNLRNLNILYYKGISVGEIIFEQPYNFYNGYNFPTDGEWVNGKILPLKVYYKFKTPSQDLYLSGKFYYDYQLSKVVYNSNSFSWKAVNTLLTEVKLKFSHFLSKDHLGKRQSEGISYGLSARMGKLYTEMENYYDFFLSKNVRTSLNLSYRKRCWSLGLKYERNYDRDSGKYEWRAMLVFSVFSNPFNFLLTGGRQ</sequence>
<evidence type="ECO:0000313" key="1">
    <source>
        <dbReference type="EMBL" id="HIP98015.1"/>
    </source>
</evidence>
<dbReference type="EMBL" id="DQVE01000014">
    <property type="protein sequence ID" value="HIP98015.1"/>
    <property type="molecule type" value="Genomic_DNA"/>
</dbReference>
<dbReference type="AlphaFoldDB" id="A0A9D0YQ03"/>
<dbReference type="InterPro" id="IPR050218">
    <property type="entry name" value="LptD"/>
</dbReference>
<dbReference type="PANTHER" id="PTHR30189:SF1">
    <property type="entry name" value="LPS-ASSEMBLY PROTEIN LPTD"/>
    <property type="match status" value="1"/>
</dbReference>
<accession>A0A9D0YQ03</accession>
<dbReference type="GO" id="GO:1990351">
    <property type="term" value="C:transporter complex"/>
    <property type="evidence" value="ECO:0007669"/>
    <property type="project" value="TreeGrafter"/>
</dbReference>
<name>A0A9D0YQ03_AQUAO</name>
<proteinExistence type="predicted"/>
<comment type="caution">
    <text evidence="1">The sequence shown here is derived from an EMBL/GenBank/DDBJ whole genome shotgun (WGS) entry which is preliminary data.</text>
</comment>